<protein>
    <recommendedName>
        <fullName evidence="1">MULE transposase domain-containing protein</fullName>
    </recommendedName>
</protein>
<dbReference type="Pfam" id="PF10551">
    <property type="entry name" value="MULE"/>
    <property type="match status" value="1"/>
</dbReference>
<dbReference type="PANTHER" id="PTHR47160">
    <property type="entry name" value="PUTATIVE-RELATED"/>
    <property type="match status" value="1"/>
</dbReference>
<evidence type="ECO:0000313" key="2">
    <source>
        <dbReference type="EMBL" id="MBY22000.1"/>
    </source>
</evidence>
<accession>A0A2S2NXU0</accession>
<dbReference type="PANTHER" id="PTHR47160:SF8">
    <property type="entry name" value="MULE TRANSPOSASE DOMAIN-CONTAINING PROTEIN"/>
    <property type="match status" value="1"/>
</dbReference>
<dbReference type="InterPro" id="IPR018289">
    <property type="entry name" value="MULE_transposase_dom"/>
</dbReference>
<feature type="domain" description="MULE transposase" evidence="1">
    <location>
        <begin position="183"/>
        <end position="279"/>
    </location>
</feature>
<dbReference type="AlphaFoldDB" id="A0A2S2NXU0"/>
<sequence length="457" mass="53980">MEVSVMYSEKNKKLYIINGYKFHFNKFLNNNIQRWACTKRMCKAYFKLNENSEFVFSVLIHDHEKDDVNILTRQKVSNNLKRKALDDPCEKPSKILHRELREGDIDSLTTTDTMRIRKNIHYARSSIIPKLPKNLEDLHLALTNLGEIKTNRDEIFLLINNSEKNIVAFSTQTNLKYLTECDVLYVDGTFKSCPKPFYQLFIIHGAKNANYTPLVFFLLTGKTTEIYKNAFSNLINKMCELNLTFTPRIIYADFEQAIHSAISEIFPEVLRKGCRFHLGQTMWRKIQSIGLSKHFKKKSEIGKFLKLFFGLSFLKPEEVQQCFSEDFMDIKPNNQQLHDFCNFFEKNYILESCKFPPSIWAEFSNSLMRTTNACESFHSKLNSMFYSSYPNIFQFLEVLKNVQTDVYIKMRSSNQTQIRRKAVEKEDYIREIMRQYENKIITRLEFIEKLAYKNLPV</sequence>
<reference evidence="2" key="1">
    <citation type="submission" date="2018-04" db="EMBL/GenBank/DDBJ databases">
        <title>Transcriptome of Schizaphis graminum biotype I.</title>
        <authorList>
            <person name="Scully E.D."/>
            <person name="Geib S.M."/>
            <person name="Palmer N.A."/>
            <person name="Koch K."/>
            <person name="Bradshaw J."/>
            <person name="Heng-Moss T."/>
            <person name="Sarath G."/>
        </authorList>
    </citation>
    <scope>NUCLEOTIDE SEQUENCE</scope>
</reference>
<dbReference type="Gene3D" id="2.20.25.240">
    <property type="match status" value="1"/>
</dbReference>
<dbReference type="EMBL" id="GGMR01009381">
    <property type="protein sequence ID" value="MBY22000.1"/>
    <property type="molecule type" value="Transcribed_RNA"/>
</dbReference>
<name>A0A2S2NXU0_SCHGA</name>
<gene>
    <name evidence="2" type="ORF">g.45542</name>
</gene>
<proteinExistence type="predicted"/>
<evidence type="ECO:0000259" key="1">
    <source>
        <dbReference type="Pfam" id="PF10551"/>
    </source>
</evidence>
<organism evidence="2">
    <name type="scientific">Schizaphis graminum</name>
    <name type="common">Green bug aphid</name>
    <dbReference type="NCBI Taxonomy" id="13262"/>
    <lineage>
        <taxon>Eukaryota</taxon>
        <taxon>Metazoa</taxon>
        <taxon>Ecdysozoa</taxon>
        <taxon>Arthropoda</taxon>
        <taxon>Hexapoda</taxon>
        <taxon>Insecta</taxon>
        <taxon>Pterygota</taxon>
        <taxon>Neoptera</taxon>
        <taxon>Paraneoptera</taxon>
        <taxon>Hemiptera</taxon>
        <taxon>Sternorrhyncha</taxon>
        <taxon>Aphidomorpha</taxon>
        <taxon>Aphidoidea</taxon>
        <taxon>Aphididae</taxon>
        <taxon>Aphidini</taxon>
        <taxon>Schizaphis</taxon>
    </lineage>
</organism>